<dbReference type="AlphaFoldDB" id="A0A919AIZ8"/>
<reference evidence="3" key="2">
    <citation type="submission" date="2020-09" db="EMBL/GenBank/DDBJ databases">
        <authorList>
            <person name="Sun Q."/>
            <person name="Kim S."/>
        </authorList>
    </citation>
    <scope>NUCLEOTIDE SEQUENCE</scope>
    <source>
        <strain evidence="3">KCTC 42590</strain>
    </source>
</reference>
<dbReference type="PANTHER" id="PTHR36920">
    <property type="match status" value="1"/>
</dbReference>
<comment type="caution">
    <text evidence="3">The sequence shown here is derived from an EMBL/GenBank/DDBJ whole genome shotgun (WGS) entry which is preliminary data.</text>
</comment>
<dbReference type="InterPro" id="IPR011250">
    <property type="entry name" value="OMP/PagP_B-barrel"/>
</dbReference>
<comment type="similarity">
    <text evidence="1">Belongs to the OmpW/AlkL family.</text>
</comment>
<evidence type="ECO:0000313" key="3">
    <source>
        <dbReference type="EMBL" id="GHF12193.1"/>
    </source>
</evidence>
<dbReference type="Proteomes" id="UP000630923">
    <property type="component" value="Unassembled WGS sequence"/>
</dbReference>
<dbReference type="EMBL" id="BNCI01000001">
    <property type="protein sequence ID" value="GHF12193.1"/>
    <property type="molecule type" value="Genomic_DNA"/>
</dbReference>
<dbReference type="InterPro" id="IPR005618">
    <property type="entry name" value="OMPW"/>
</dbReference>
<keyword evidence="4" id="KW-1185">Reference proteome</keyword>
<feature type="signal peptide" evidence="2">
    <location>
        <begin position="1"/>
        <end position="24"/>
    </location>
</feature>
<evidence type="ECO:0000256" key="1">
    <source>
        <dbReference type="ARBA" id="ARBA00009330"/>
    </source>
</evidence>
<proteinExistence type="inferred from homology"/>
<gene>
    <name evidence="3" type="primary">ompW</name>
    <name evidence="3" type="ORF">GCM10017044_02640</name>
</gene>
<protein>
    <submittedName>
        <fullName evidence="3">Membrane protein</fullName>
    </submittedName>
</protein>
<dbReference type="Gene3D" id="2.40.160.20">
    <property type="match status" value="1"/>
</dbReference>
<dbReference type="SUPFAM" id="SSF56925">
    <property type="entry name" value="OMPA-like"/>
    <property type="match status" value="1"/>
</dbReference>
<keyword evidence="2" id="KW-0732">Signal</keyword>
<reference evidence="3" key="1">
    <citation type="journal article" date="2014" name="Int. J. Syst. Evol. Microbiol.">
        <title>Complete genome sequence of Corynebacterium casei LMG S-19264T (=DSM 44701T), isolated from a smear-ripened cheese.</title>
        <authorList>
            <consortium name="US DOE Joint Genome Institute (JGI-PGF)"/>
            <person name="Walter F."/>
            <person name="Albersmeier A."/>
            <person name="Kalinowski J."/>
            <person name="Ruckert C."/>
        </authorList>
    </citation>
    <scope>NUCLEOTIDE SEQUENCE</scope>
    <source>
        <strain evidence="3">KCTC 42590</strain>
    </source>
</reference>
<organism evidence="3 4">
    <name type="scientific">Kordiimonas sediminis</name>
    <dbReference type="NCBI Taxonomy" id="1735581"/>
    <lineage>
        <taxon>Bacteria</taxon>
        <taxon>Pseudomonadati</taxon>
        <taxon>Pseudomonadota</taxon>
        <taxon>Alphaproteobacteria</taxon>
        <taxon>Kordiimonadales</taxon>
        <taxon>Kordiimonadaceae</taxon>
        <taxon>Kordiimonas</taxon>
    </lineage>
</organism>
<name>A0A919AIZ8_9PROT</name>
<evidence type="ECO:0000313" key="4">
    <source>
        <dbReference type="Proteomes" id="UP000630923"/>
    </source>
</evidence>
<dbReference type="GO" id="GO:0055085">
    <property type="term" value="P:transmembrane transport"/>
    <property type="evidence" value="ECO:0007669"/>
    <property type="project" value="TreeGrafter"/>
</dbReference>
<dbReference type="GO" id="GO:0019867">
    <property type="term" value="C:outer membrane"/>
    <property type="evidence" value="ECO:0007669"/>
    <property type="project" value="InterPro"/>
</dbReference>
<dbReference type="RefSeq" id="WP_191249761.1">
    <property type="nucleotide sequence ID" value="NZ_BNCI01000001.1"/>
</dbReference>
<accession>A0A919AIZ8</accession>
<dbReference type="Pfam" id="PF03922">
    <property type="entry name" value="OmpW"/>
    <property type="match status" value="1"/>
</dbReference>
<sequence length="209" mass="22423">MHKLLKSISLVALAAGMAAPSVQADAGDWLVRLRAIHVAPSESAEISAIGGDASIDTATVPELDISYFLTDKVAVELILATTKHSPVAIDTAAGDVPLGSVRLLPPTLNFQYHPMAGEKFSPYFGAGINYTMFYDQDATGDVVTQIDYDNSFGFSLQAGADIEINDKWFFNADVKKLWLGTDVSINNGAINADVDINPWIIGVGFGRRF</sequence>
<dbReference type="PANTHER" id="PTHR36920:SF1">
    <property type="entry name" value="OUTER MEMBRANE PROTEIN W"/>
    <property type="match status" value="1"/>
</dbReference>
<evidence type="ECO:0000256" key="2">
    <source>
        <dbReference type="SAM" id="SignalP"/>
    </source>
</evidence>
<feature type="chain" id="PRO_5037161794" evidence="2">
    <location>
        <begin position="25"/>
        <end position="209"/>
    </location>
</feature>